<reference evidence="1 2" key="1">
    <citation type="submission" date="2019-11" db="EMBL/GenBank/DDBJ databases">
        <title>Type strains purchased from KCTC, JCM and DSMZ.</title>
        <authorList>
            <person name="Lu H."/>
        </authorList>
    </citation>
    <scope>NUCLEOTIDE SEQUENCE [LARGE SCALE GENOMIC DNA]</scope>
    <source>
        <strain evidence="1 2">KCTC 42409</strain>
    </source>
</reference>
<dbReference type="AlphaFoldDB" id="A0A6L6Q8H4"/>
<accession>A0A6L6Q8H4</accession>
<gene>
    <name evidence="1" type="ORF">GM668_28060</name>
</gene>
<evidence type="ECO:0000313" key="2">
    <source>
        <dbReference type="Proteomes" id="UP000484015"/>
    </source>
</evidence>
<keyword evidence="2" id="KW-1185">Reference proteome</keyword>
<dbReference type="OrthoDB" id="9154094at2"/>
<sequence length="112" mass="12120">MGADSFVAFYGVKIALNPDDEEVFDACGDNTDPRCIAAQQVGLDTFNGRMTDGEDYFLYVGRQLAWMGLEHDTYAAADVKRLAGLAADVDAKLKAAGFAQAAALHFQFIGQY</sequence>
<comment type="caution">
    <text evidence="1">The sequence shown here is derived from an EMBL/GenBank/DDBJ whole genome shotgun (WGS) entry which is preliminary data.</text>
</comment>
<proteinExistence type="predicted"/>
<protein>
    <submittedName>
        <fullName evidence="1">Uncharacterized protein</fullName>
    </submittedName>
</protein>
<evidence type="ECO:0000313" key="1">
    <source>
        <dbReference type="EMBL" id="MTW05940.1"/>
    </source>
</evidence>
<dbReference type="Proteomes" id="UP000484015">
    <property type="component" value="Unassembled WGS sequence"/>
</dbReference>
<organism evidence="1 2">
    <name type="scientific">Pseudoduganella ginsengisoli</name>
    <dbReference type="NCBI Taxonomy" id="1462440"/>
    <lineage>
        <taxon>Bacteria</taxon>
        <taxon>Pseudomonadati</taxon>
        <taxon>Pseudomonadota</taxon>
        <taxon>Betaproteobacteria</taxon>
        <taxon>Burkholderiales</taxon>
        <taxon>Oxalobacteraceae</taxon>
        <taxon>Telluria group</taxon>
        <taxon>Pseudoduganella</taxon>
    </lineage>
</organism>
<name>A0A6L6Q8H4_9BURK</name>
<dbReference type="EMBL" id="WNLA01000033">
    <property type="protein sequence ID" value="MTW05940.1"/>
    <property type="molecule type" value="Genomic_DNA"/>
</dbReference>
<dbReference type="RefSeq" id="WP_155442283.1">
    <property type="nucleotide sequence ID" value="NZ_WNLA01000033.1"/>
</dbReference>